<feature type="transmembrane region" description="Helical" evidence="7">
    <location>
        <begin position="433"/>
        <end position="454"/>
    </location>
</feature>
<evidence type="ECO:0000259" key="9">
    <source>
        <dbReference type="Pfam" id="PF12704"/>
    </source>
</evidence>
<dbReference type="PANTHER" id="PTHR30572:SF4">
    <property type="entry name" value="ABC TRANSPORTER PERMEASE YTRF"/>
    <property type="match status" value="1"/>
</dbReference>
<dbReference type="GO" id="GO:0022857">
    <property type="term" value="F:transmembrane transporter activity"/>
    <property type="evidence" value="ECO:0007669"/>
    <property type="project" value="TreeGrafter"/>
</dbReference>
<evidence type="ECO:0000256" key="3">
    <source>
        <dbReference type="ARBA" id="ARBA00022692"/>
    </source>
</evidence>
<feature type="transmembrane region" description="Helical" evidence="7">
    <location>
        <begin position="259"/>
        <end position="285"/>
    </location>
</feature>
<dbReference type="Pfam" id="PF12704">
    <property type="entry name" value="MacB_PCD"/>
    <property type="match status" value="1"/>
</dbReference>
<dbReference type="EMBL" id="JAVDYC010000001">
    <property type="protein sequence ID" value="MDR7321849.1"/>
    <property type="molecule type" value="Genomic_DNA"/>
</dbReference>
<evidence type="ECO:0000256" key="2">
    <source>
        <dbReference type="ARBA" id="ARBA00022475"/>
    </source>
</evidence>
<dbReference type="InterPro" id="IPR025857">
    <property type="entry name" value="MacB_PCD"/>
</dbReference>
<protein>
    <submittedName>
        <fullName evidence="10">ABC transport system permease protein</fullName>
    </submittedName>
</protein>
<reference evidence="10 11" key="1">
    <citation type="submission" date="2023-07" db="EMBL/GenBank/DDBJ databases">
        <title>Sequencing the genomes of 1000 actinobacteria strains.</title>
        <authorList>
            <person name="Klenk H.-P."/>
        </authorList>
    </citation>
    <scope>NUCLEOTIDE SEQUENCE [LARGE SCALE GENOMIC DNA]</scope>
    <source>
        <strain evidence="10 11">DSM 44711</strain>
    </source>
</reference>
<feature type="transmembrane region" description="Helical" evidence="7">
    <location>
        <begin position="810"/>
        <end position="827"/>
    </location>
</feature>
<evidence type="ECO:0000256" key="1">
    <source>
        <dbReference type="ARBA" id="ARBA00004651"/>
    </source>
</evidence>
<gene>
    <name evidence="10" type="ORF">J2S44_002099</name>
</gene>
<evidence type="ECO:0000313" key="11">
    <source>
        <dbReference type="Proteomes" id="UP001183629"/>
    </source>
</evidence>
<evidence type="ECO:0000313" key="10">
    <source>
        <dbReference type="EMBL" id="MDR7321849.1"/>
    </source>
</evidence>
<accession>A0AAE3ZN44</accession>
<keyword evidence="4 7" id="KW-1133">Transmembrane helix</keyword>
<keyword evidence="3 7" id="KW-0812">Transmembrane</keyword>
<feature type="transmembrane region" description="Helical" evidence="7">
    <location>
        <begin position="356"/>
        <end position="381"/>
    </location>
</feature>
<keyword evidence="5 7" id="KW-0472">Membrane</keyword>
<feature type="transmembrane region" description="Helical" evidence="7">
    <location>
        <begin position="762"/>
        <end position="790"/>
    </location>
</feature>
<evidence type="ECO:0000259" key="8">
    <source>
        <dbReference type="Pfam" id="PF02687"/>
    </source>
</evidence>
<comment type="caution">
    <text evidence="10">The sequence shown here is derived from an EMBL/GenBank/DDBJ whole genome shotgun (WGS) entry which is preliminary data.</text>
</comment>
<feature type="transmembrane region" description="Helical" evidence="7">
    <location>
        <begin position="20"/>
        <end position="43"/>
    </location>
</feature>
<proteinExistence type="inferred from homology"/>
<dbReference type="Proteomes" id="UP001183629">
    <property type="component" value="Unassembled WGS sequence"/>
</dbReference>
<keyword evidence="2" id="KW-1003">Cell membrane</keyword>
<sequence>MRIVDQPLLRVALAGLRAHYVRLLMTAAAIVVGVSFLAGSLVYGDTARAAFYDDLAKSSRNVDVVVQSGWSLLDRGALDRVRAVDGVADADGRVIANMGMLGADGKLLITSGHVGYGISVPTSAGLSRFDVAAGRVPERAGEIAVEQQTVQQQGFTLGGTVRLVGRDGAPVEFTLVGVLDLGVNKLFGGSSVGALTDADLRRITNTDRYTQIVATAAPGVSQAELRSRVQAAAPGGWTMTGDELAEELAVEAGKYVDGFLSVLIGFGLVALTVSGFVIYNTFAMLAAQRGRELALLRCVGASRGQVLGSVLIEASVLGVLASLGGVLASLVVGQGLLLSRELVATSIPDHALVLRWPTVLVAVGFGTALTLLGALAPAVAASRVPPLTALRDAGTIEHRETGRRSRTVVFAVLTGLGLLIALGGLGLDFAGLPLVLGGAMLVFLGLVTGAPLVIGRLIRAVGALPARVFGVPVRLATLNAYRNPRRVAATTSALMIGVTLMSLFSVLLATARDQAGRELTENFPVDFVLAPKRVNADGPVTAADGVPQAAIDALAARPELATVAPARLASRETDPRFYGDAAVWATSGAVRPEVKEGDLGALGTGTAAVQRDYAATLGAGLGDRLTLPRAGQVRIIALYDDAPLDASVMLSWDGFTAAYGAGAANRVLIDVADGTPVADARRVVDAALAGYPLVQVESAADAAESLTASLDELLAIFAALLGMSVLIALFGISNTLSLSVFERTRESATLRALGLTRRQLRATLLSEAALMALVGALAGVLFGAATGWAASLGLISVYGTGLPVLPVGRLALFAAVASGAALVAAVLPARRAARASVVAALTDA</sequence>
<dbReference type="InterPro" id="IPR003838">
    <property type="entry name" value="ABC3_permease_C"/>
</dbReference>
<organism evidence="10 11">
    <name type="scientific">Catenuloplanes niger</name>
    <dbReference type="NCBI Taxonomy" id="587534"/>
    <lineage>
        <taxon>Bacteria</taxon>
        <taxon>Bacillati</taxon>
        <taxon>Actinomycetota</taxon>
        <taxon>Actinomycetes</taxon>
        <taxon>Micromonosporales</taxon>
        <taxon>Micromonosporaceae</taxon>
        <taxon>Catenuloplanes</taxon>
    </lineage>
</organism>
<dbReference type="InterPro" id="IPR050250">
    <property type="entry name" value="Macrolide_Exporter_MacB"/>
</dbReference>
<dbReference type="Pfam" id="PF02687">
    <property type="entry name" value="FtsX"/>
    <property type="match status" value="2"/>
</dbReference>
<dbReference type="GO" id="GO:0005886">
    <property type="term" value="C:plasma membrane"/>
    <property type="evidence" value="ECO:0007669"/>
    <property type="project" value="UniProtKB-SubCell"/>
</dbReference>
<name>A0AAE3ZN44_9ACTN</name>
<comment type="subcellular location">
    <subcellularLocation>
        <location evidence="1">Cell membrane</location>
        <topology evidence="1">Multi-pass membrane protein</topology>
    </subcellularLocation>
</comment>
<dbReference type="PANTHER" id="PTHR30572">
    <property type="entry name" value="MEMBRANE COMPONENT OF TRANSPORTER-RELATED"/>
    <property type="match status" value="1"/>
</dbReference>
<dbReference type="AlphaFoldDB" id="A0AAE3ZN44"/>
<feature type="transmembrane region" description="Helical" evidence="7">
    <location>
        <begin position="408"/>
        <end position="427"/>
    </location>
</feature>
<feature type="transmembrane region" description="Helical" evidence="7">
    <location>
        <begin position="713"/>
        <end position="741"/>
    </location>
</feature>
<evidence type="ECO:0000256" key="7">
    <source>
        <dbReference type="SAM" id="Phobius"/>
    </source>
</evidence>
<feature type="transmembrane region" description="Helical" evidence="7">
    <location>
        <begin position="306"/>
        <end position="336"/>
    </location>
</feature>
<feature type="transmembrane region" description="Helical" evidence="7">
    <location>
        <begin position="487"/>
        <end position="509"/>
    </location>
</feature>
<evidence type="ECO:0000256" key="4">
    <source>
        <dbReference type="ARBA" id="ARBA00022989"/>
    </source>
</evidence>
<feature type="domain" description="MacB-like periplasmic core" evidence="9">
    <location>
        <begin position="24"/>
        <end position="231"/>
    </location>
</feature>
<feature type="domain" description="ABC3 transporter permease C-terminal" evidence="8">
    <location>
        <begin position="265"/>
        <end position="386"/>
    </location>
</feature>
<comment type="similarity">
    <text evidence="6">Belongs to the ABC-4 integral membrane protein family.</text>
</comment>
<evidence type="ECO:0000256" key="6">
    <source>
        <dbReference type="ARBA" id="ARBA00038076"/>
    </source>
</evidence>
<keyword evidence="11" id="KW-1185">Reference proteome</keyword>
<dbReference type="RefSeq" id="WP_310411280.1">
    <property type="nucleotide sequence ID" value="NZ_JAVDYC010000001.1"/>
</dbReference>
<evidence type="ECO:0000256" key="5">
    <source>
        <dbReference type="ARBA" id="ARBA00023136"/>
    </source>
</evidence>
<feature type="domain" description="ABC3 transporter permease C-terminal" evidence="8">
    <location>
        <begin position="720"/>
        <end position="836"/>
    </location>
</feature>